<dbReference type="NCBIfam" id="NF012035">
    <property type="entry name" value="PRK15491.1"/>
    <property type="match status" value="1"/>
</dbReference>
<dbReference type="InterPro" id="IPR012340">
    <property type="entry name" value="NA-bd_OB-fold"/>
</dbReference>
<organism evidence="2 3">
    <name type="scientific">Methanosarcina mazei Tuc01</name>
    <dbReference type="NCBI Taxonomy" id="1236903"/>
    <lineage>
        <taxon>Archaea</taxon>
        <taxon>Methanobacteriati</taxon>
        <taxon>Methanobacteriota</taxon>
        <taxon>Stenosarchaea group</taxon>
        <taxon>Methanomicrobia</taxon>
        <taxon>Methanosarcinales</taxon>
        <taxon>Methanosarcinaceae</taxon>
        <taxon>Methanosarcina</taxon>
    </lineage>
</organism>
<protein>
    <submittedName>
        <fullName evidence="2">Replication factor A (SsDNA-binding protein)</fullName>
    </submittedName>
</protein>
<evidence type="ECO:0000313" key="3">
    <source>
        <dbReference type="Proteomes" id="UP000011718"/>
    </source>
</evidence>
<gene>
    <name evidence="2" type="ORF">MmTuc01_1347</name>
</gene>
<evidence type="ECO:0000256" key="1">
    <source>
        <dbReference type="ARBA" id="ARBA00023125"/>
    </source>
</evidence>
<dbReference type="HOGENOM" id="CLU_043913_0_0_2"/>
<proteinExistence type="predicted"/>
<dbReference type="GO" id="GO:0010212">
    <property type="term" value="P:response to ionizing radiation"/>
    <property type="evidence" value="ECO:0007669"/>
    <property type="project" value="TreeGrafter"/>
</dbReference>
<dbReference type="GO" id="GO:0003677">
    <property type="term" value="F:DNA binding"/>
    <property type="evidence" value="ECO:0007669"/>
    <property type="project" value="UniProtKB-KW"/>
</dbReference>
<sequence length="484" mass="54190">MTDIETIYKKLSHVISKEDFLQRIQEKVENMGGLCDETMAAMLVANELGFSDAGRDSIKIENITPESGPVNFIARIISVFDTKEFTRNDGTIGRVGNLIVGDETGKVKLTLWDNMADLIKMGKIKAGQSVQVSGFAKQGYSGVEVNIGNNGVLTESEEEIDVVSNSYKIKDIKDGMGDINLNGKVLEVSEIRTFQRKDGNSGRVGNLMLGDETGTLRVTLWDDKTDFLSQVEYGDSIELINAYARENAFSQKVELQVGNRSIIRKSEKKIEYEEEFTPIDDIKADMNNINISGRILDISEVRRKREKDGSTGRVGNVLLGDSTGKIRLTLWDEKTDILEEIDFDETVEVLNAYSRENTFSQQVELNLGARGIIQRSEKKVEYREKFTDIADIIPGESYSVQGKVAEIGELREFEKEDGTENVVANLQLKDDTGSIRLTLWGEQAYVIEDLDIDSEIQIIDAYARYGLNEEIELSVGNRSRVIIL</sequence>
<dbReference type="KEGG" id="mmaz:MmTuc01_1347"/>
<keyword evidence="1 2" id="KW-0238">DNA-binding</keyword>
<dbReference type="NCBIfam" id="NF011288">
    <property type="entry name" value="PRK14699.1"/>
    <property type="match status" value="1"/>
</dbReference>
<dbReference type="AlphaFoldDB" id="M1P8E6"/>
<reference evidence="2 3" key="1">
    <citation type="journal article" date="2013" name="Genome Announc.">
        <title>Complete Genome of a Methanosarcina mazei Strain Isolated from Sediment Samples from an Amazonian Flooded Area.</title>
        <authorList>
            <person name="Assis das Gracas D."/>
            <person name="Thiago Juca Ramos R."/>
            <person name="Vieira Araujo A.C."/>
            <person name="Zahlouth R."/>
            <person name="Ribeiro Carneiro A."/>
            <person name="Souza Lopes T."/>
            <person name="Azevedo Barauna R."/>
            <person name="Azevedo V."/>
            <person name="Cruz Schneider M.P."/>
            <person name="Pellizari V.H."/>
            <person name="Silva A."/>
        </authorList>
    </citation>
    <scope>NUCLEOTIDE SEQUENCE [LARGE SCALE GENOMIC DNA]</scope>
    <source>
        <strain evidence="2 3">Tuc01</strain>
    </source>
</reference>
<dbReference type="Gene3D" id="2.40.50.140">
    <property type="entry name" value="Nucleic acid-binding proteins"/>
    <property type="match status" value="4"/>
</dbReference>
<accession>M1P8E6</accession>
<dbReference type="PANTHER" id="PTHR13356:SF0">
    <property type="entry name" value="SOSS COMPLEX SUBUNIT B HOMOLOG"/>
    <property type="match status" value="1"/>
</dbReference>
<dbReference type="PANTHER" id="PTHR13356">
    <property type="entry name" value="OB FOLD NUCLEIC ACID BINDING PROTEIN-RELATED"/>
    <property type="match status" value="1"/>
</dbReference>
<dbReference type="SUPFAM" id="SSF50249">
    <property type="entry name" value="Nucleic acid-binding proteins"/>
    <property type="match status" value="4"/>
</dbReference>
<dbReference type="FunFam" id="2.40.50.140:FF:000466">
    <property type="entry name" value="Replication factor A (SsDNA-binding protein)"/>
    <property type="match status" value="2"/>
</dbReference>
<dbReference type="CDD" id="cd04491">
    <property type="entry name" value="SoSSB_OBF"/>
    <property type="match status" value="4"/>
</dbReference>
<dbReference type="BioCyc" id="MMAZ1236903:G139K-1292-MONOMER"/>
<dbReference type="InterPro" id="IPR051231">
    <property type="entry name" value="SOSS-B"/>
</dbReference>
<evidence type="ECO:0000313" key="2">
    <source>
        <dbReference type="EMBL" id="AGF96727.1"/>
    </source>
</evidence>
<dbReference type="Proteomes" id="UP000011718">
    <property type="component" value="Chromosome"/>
</dbReference>
<name>M1P8E6_METMZ</name>
<dbReference type="EMBL" id="CP004144">
    <property type="protein sequence ID" value="AGF96727.1"/>
    <property type="molecule type" value="Genomic_DNA"/>
</dbReference>
<dbReference type="GO" id="GO:0000724">
    <property type="term" value="P:double-strand break repair via homologous recombination"/>
    <property type="evidence" value="ECO:0007669"/>
    <property type="project" value="TreeGrafter"/>
</dbReference>